<reference evidence="1" key="1">
    <citation type="submission" date="2020-04" db="EMBL/GenBank/DDBJ databases">
        <authorList>
            <person name="Chiriac C."/>
            <person name="Salcher M."/>
            <person name="Ghai R."/>
            <person name="Kavagutti S V."/>
        </authorList>
    </citation>
    <scope>NUCLEOTIDE SEQUENCE</scope>
</reference>
<proteinExistence type="predicted"/>
<gene>
    <name evidence="1" type="ORF">UFOVP275_51</name>
</gene>
<name>A0A6J5LKA9_9CAUD</name>
<protein>
    <submittedName>
        <fullName evidence="1">Uncharacterized protein</fullName>
    </submittedName>
</protein>
<dbReference type="EMBL" id="LR796290">
    <property type="protein sequence ID" value="CAB4135018.1"/>
    <property type="molecule type" value="Genomic_DNA"/>
</dbReference>
<organism evidence="1">
    <name type="scientific">uncultured Caudovirales phage</name>
    <dbReference type="NCBI Taxonomy" id="2100421"/>
    <lineage>
        <taxon>Viruses</taxon>
        <taxon>Duplodnaviria</taxon>
        <taxon>Heunggongvirae</taxon>
        <taxon>Uroviricota</taxon>
        <taxon>Caudoviricetes</taxon>
        <taxon>Peduoviridae</taxon>
        <taxon>Maltschvirus</taxon>
        <taxon>Maltschvirus maltsch</taxon>
    </lineage>
</organism>
<evidence type="ECO:0000313" key="1">
    <source>
        <dbReference type="EMBL" id="CAB4135018.1"/>
    </source>
</evidence>
<sequence>MTTLRRADSINNYKPTHAGTSIPAGGIHNVRNCSVCNDFKQSLGGKTVKRFGSFWFTCADCQKPKKPELTEWFSEHTPPVHVGIYQVNQLAEVLMTLDPTAIRYAYWNGKLWSYWCNTIEDVSVLYERDIKIGNTHKALSWRGLAVKP</sequence>
<accession>A0A6J5LKA9</accession>